<organism evidence="2 3">
    <name type="scientific">Octopus sinensis</name>
    <name type="common">East Asian common octopus</name>
    <dbReference type="NCBI Taxonomy" id="2607531"/>
    <lineage>
        <taxon>Eukaryota</taxon>
        <taxon>Metazoa</taxon>
        <taxon>Spiralia</taxon>
        <taxon>Lophotrochozoa</taxon>
        <taxon>Mollusca</taxon>
        <taxon>Cephalopoda</taxon>
        <taxon>Coleoidea</taxon>
        <taxon>Octopodiformes</taxon>
        <taxon>Octopoda</taxon>
        <taxon>Incirrata</taxon>
        <taxon>Octopodidae</taxon>
        <taxon>Octopus</taxon>
    </lineage>
</organism>
<feature type="region of interest" description="Disordered" evidence="1">
    <location>
        <begin position="141"/>
        <end position="168"/>
    </location>
</feature>
<sequence length="168" mass="19576">MPKRKEGKNLGRNYEVIREEENMKRTIEDHLQYSILSRVIRQQLKKYFEAYRMEKLLKAAEEKKSLKKCKRDMVLYRSEVTALKNTNGVPVNEKSEMEKVCEDFYTKLFKSTRNVQPLPPLQQEENMPPILVSEVERAIGSMKNGKAPGKDDVTSEVLKSRAALENPR</sequence>
<proteinExistence type="predicted"/>
<dbReference type="AlphaFoldDB" id="A0A6P7T0T6"/>
<reference evidence="3" key="1">
    <citation type="submission" date="2025-08" db="UniProtKB">
        <authorList>
            <consortium name="RefSeq"/>
        </authorList>
    </citation>
    <scope>IDENTIFICATION</scope>
</reference>
<evidence type="ECO:0000313" key="2">
    <source>
        <dbReference type="Proteomes" id="UP000515154"/>
    </source>
</evidence>
<keyword evidence="2" id="KW-1185">Reference proteome</keyword>
<evidence type="ECO:0000313" key="3">
    <source>
        <dbReference type="RefSeq" id="XP_029644279.1"/>
    </source>
</evidence>
<protein>
    <submittedName>
        <fullName evidence="3">Uncharacterized protein LOC115218543</fullName>
    </submittedName>
</protein>
<evidence type="ECO:0000256" key="1">
    <source>
        <dbReference type="SAM" id="MobiDB-lite"/>
    </source>
</evidence>
<name>A0A6P7T0T6_9MOLL</name>
<dbReference type="RefSeq" id="XP_029644279.1">
    <property type="nucleotide sequence ID" value="XM_029788419.1"/>
</dbReference>
<accession>A0A6P7T0T6</accession>
<dbReference type="Proteomes" id="UP000515154">
    <property type="component" value="Linkage group LG13"/>
</dbReference>
<dbReference type="KEGG" id="osn:115218543"/>
<gene>
    <name evidence="3" type="primary">LOC115218543</name>
</gene>